<dbReference type="CDD" id="cd01171">
    <property type="entry name" value="YXKO-related"/>
    <property type="match status" value="1"/>
</dbReference>
<dbReference type="HAMAP" id="MF_01965">
    <property type="entry name" value="NADHX_dehydratase"/>
    <property type="match status" value="1"/>
</dbReference>
<keyword evidence="13" id="KW-0511">Multifunctional enzyme</keyword>
<name>A0A2T5GB57_HYDSH</name>
<evidence type="ECO:0000256" key="1">
    <source>
        <dbReference type="ARBA" id="ARBA00000013"/>
    </source>
</evidence>
<keyword evidence="12 17" id="KW-0456">Lyase</keyword>
<keyword evidence="5 18" id="KW-0479">Metal-binding</keyword>
<accession>A0A2T5GB57</accession>
<comment type="caution">
    <text evidence="17">Lacks conserved residue(s) required for the propagation of feature annotation.</text>
</comment>
<keyword evidence="10 17" id="KW-0520">NAD</keyword>
<dbReference type="InterPro" id="IPR030677">
    <property type="entry name" value="Nnr"/>
</dbReference>
<dbReference type="PROSITE" id="PS51385">
    <property type="entry name" value="YJEF_N"/>
    <property type="match status" value="1"/>
</dbReference>
<evidence type="ECO:0000256" key="14">
    <source>
        <dbReference type="ARBA" id="ARBA00025153"/>
    </source>
</evidence>
<dbReference type="GO" id="GO:0046872">
    <property type="term" value="F:metal ion binding"/>
    <property type="evidence" value="ECO:0007669"/>
    <property type="project" value="UniProtKB-UniRule"/>
</dbReference>
<evidence type="ECO:0000256" key="10">
    <source>
        <dbReference type="ARBA" id="ARBA00023027"/>
    </source>
</evidence>
<evidence type="ECO:0000256" key="20">
    <source>
        <dbReference type="SAM" id="MobiDB-lite"/>
    </source>
</evidence>
<feature type="binding site" evidence="17">
    <location>
        <position position="255"/>
    </location>
    <ligand>
        <name>(6S)-NADPHX</name>
        <dbReference type="ChEBI" id="CHEBI:64076"/>
    </ligand>
</feature>
<evidence type="ECO:0000259" key="22">
    <source>
        <dbReference type="PROSITE" id="PS51385"/>
    </source>
</evidence>
<dbReference type="PROSITE" id="PS01049">
    <property type="entry name" value="YJEF_C_1"/>
    <property type="match status" value="1"/>
</dbReference>
<evidence type="ECO:0000256" key="11">
    <source>
        <dbReference type="ARBA" id="ARBA00023235"/>
    </source>
</evidence>
<feature type="binding site" evidence="17">
    <location>
        <position position="397"/>
    </location>
    <ligand>
        <name>(6S)-NADPHX</name>
        <dbReference type="ChEBI" id="CHEBI:64076"/>
    </ligand>
</feature>
<dbReference type="GO" id="GO:0052855">
    <property type="term" value="F:ADP-dependent NAD(P)H-hydrate dehydratase activity"/>
    <property type="evidence" value="ECO:0007669"/>
    <property type="project" value="UniProtKB-UniRule"/>
</dbReference>
<dbReference type="EMBL" id="PEBV01000016">
    <property type="protein sequence ID" value="PTQ53424.1"/>
    <property type="molecule type" value="Genomic_DNA"/>
</dbReference>
<dbReference type="InterPro" id="IPR017953">
    <property type="entry name" value="Carbohydrate_kinase_pred_CS"/>
</dbReference>
<dbReference type="InterPro" id="IPR000631">
    <property type="entry name" value="CARKD"/>
</dbReference>
<gene>
    <name evidence="18" type="primary">nnrE</name>
    <name evidence="17" type="synonym">nnrD</name>
    <name evidence="23" type="ORF">HSCHL_2052</name>
</gene>
<dbReference type="PANTHER" id="PTHR12592:SF0">
    <property type="entry name" value="ATP-DEPENDENT (S)-NAD(P)H-HYDRATE DEHYDRATASE"/>
    <property type="match status" value="1"/>
</dbReference>
<reference evidence="23 24" key="1">
    <citation type="submission" date="2017-08" db="EMBL/GenBank/DDBJ databases">
        <title>Burning lignite coal seam in the remote Altai Mountains harbors a hydrogen-driven thermophilic microbial community.</title>
        <authorList>
            <person name="Kadnikov V.V."/>
            <person name="Mardanov A.V."/>
            <person name="Ivasenko D."/>
            <person name="Beletsky A.V."/>
            <person name="Karnachuk O.V."/>
            <person name="Ravin N.V."/>
        </authorList>
    </citation>
    <scope>NUCLEOTIDE SEQUENCE [LARGE SCALE GENOMIC DNA]</scope>
    <source>
        <strain evidence="23">AL33</strain>
    </source>
</reference>
<evidence type="ECO:0000256" key="2">
    <source>
        <dbReference type="ARBA" id="ARBA00000909"/>
    </source>
</evidence>
<dbReference type="HAMAP" id="MF_01966">
    <property type="entry name" value="NADHX_epimerase"/>
    <property type="match status" value="1"/>
</dbReference>
<comment type="similarity">
    <text evidence="18">Belongs to the NnrE/AIBP family.</text>
</comment>
<proteinExistence type="inferred from homology"/>
<feature type="binding site" evidence="18">
    <location>
        <position position="175"/>
    </location>
    <ligand>
        <name>(6S)-NADPHX</name>
        <dbReference type="ChEBI" id="CHEBI:64076"/>
    </ligand>
</feature>
<protein>
    <recommendedName>
        <fullName evidence="19">Bifunctional NAD(P)H-hydrate repair enzyme</fullName>
    </recommendedName>
    <alternativeName>
        <fullName evidence="19">Nicotinamide nucleotide repair protein</fullName>
    </alternativeName>
    <domain>
        <recommendedName>
            <fullName evidence="19">ADP-dependent (S)-NAD(P)H-hydrate dehydratase</fullName>
            <ecNumber evidence="19">4.2.1.136</ecNumber>
        </recommendedName>
        <alternativeName>
            <fullName evidence="19">ADP-dependent NAD(P)HX dehydratase</fullName>
        </alternativeName>
    </domain>
    <domain>
        <recommendedName>
            <fullName evidence="19">NAD(P)H-hydrate epimerase</fullName>
            <ecNumber evidence="19">5.1.99.6</ecNumber>
        </recommendedName>
    </domain>
</protein>
<dbReference type="SUPFAM" id="SSF53613">
    <property type="entry name" value="Ribokinase-like"/>
    <property type="match status" value="1"/>
</dbReference>
<feature type="region of interest" description="Disordered" evidence="20">
    <location>
        <begin position="362"/>
        <end position="390"/>
    </location>
</feature>
<sequence>MHPDPSPIEELGSLRPYGIRDVARWDENARWLGLLPLQLMENAGRAVADVIETAFPDARRIAVLAGPGNNGGDGFVAARHLARNRTVDVYLVGRPEEIRTPEAKHNFALIAASPHVRVTALGAEDDVRALRLEAYDLILDALLGAGLRGAPRGLMRAAIEAINRHRPRRPVVAVDLPSGHPHEPTVEADVAVTFEWDKREYAGFARIVRPIGFLPELAHLVGPADVRPHLMRRGAHKGENGDLLILAGSARYPGAAALAALAAAPFVDRVFLARPGEAPPPSPAVIPVPLPDRPGGGRETFHPDDVALLRSYLEAADAVVLGPGLGRTPEALAFVRSVLAVLEALRRPHVVDADALYALEPSGSPGSERAVGPNASTEDAPSGGGADADPIRVLTPHGGEFRRLWTAAFAAAERSVEERTDLGSTYSIGPATPWADIAALGEATRRLAERWHAVVLRKGRLDMISDGRRWRYNLTGDVGLTAGGTGDVLAGLIGAFLARGVPPLEAAMTGAFLVGLTGETLARKVGPHYTAEAVAGALPEVTERVRRGDAPPRIASPFFP</sequence>
<dbReference type="AlphaFoldDB" id="A0A2T5GB57"/>
<keyword evidence="9 18" id="KW-0630">Potassium</keyword>
<dbReference type="PROSITE" id="PS01050">
    <property type="entry name" value="YJEF_C_2"/>
    <property type="match status" value="1"/>
</dbReference>
<evidence type="ECO:0000313" key="23">
    <source>
        <dbReference type="EMBL" id="PTQ53424.1"/>
    </source>
</evidence>
<evidence type="ECO:0000256" key="5">
    <source>
        <dbReference type="ARBA" id="ARBA00022723"/>
    </source>
</evidence>
<comment type="cofactor">
    <cofactor evidence="18 19">
        <name>K(+)</name>
        <dbReference type="ChEBI" id="CHEBI:29103"/>
    </cofactor>
    <text evidence="18 19">Binds 1 potassium ion per subunit.</text>
</comment>
<dbReference type="EC" id="4.2.1.136" evidence="19"/>
<feature type="binding site" evidence="18">
    <location>
        <position position="140"/>
    </location>
    <ligand>
        <name>K(+)</name>
        <dbReference type="ChEBI" id="CHEBI:29103"/>
    </ligand>
</feature>
<evidence type="ECO:0000256" key="3">
    <source>
        <dbReference type="ARBA" id="ARBA00006001"/>
    </source>
</evidence>
<comment type="function">
    <text evidence="18">Catalyzes the epimerization of the S- and R-forms of NAD(P)HX, a damaged form of NAD(P)H that is a result of enzymatic or heat-dependent hydration. This is a prerequisite for the S-specific NAD(P)H-hydrate dehydratase to allow the repair of both epimers of NAD(P)HX.</text>
</comment>
<evidence type="ECO:0000256" key="12">
    <source>
        <dbReference type="ARBA" id="ARBA00023239"/>
    </source>
</evidence>
<dbReference type="GO" id="GO:0005524">
    <property type="term" value="F:ATP binding"/>
    <property type="evidence" value="ECO:0007669"/>
    <property type="project" value="UniProtKB-UniRule"/>
</dbReference>
<dbReference type="Gene3D" id="3.40.50.10260">
    <property type="entry name" value="YjeF N-terminal domain"/>
    <property type="match status" value="1"/>
</dbReference>
<dbReference type="EC" id="5.1.99.6" evidence="19"/>
<dbReference type="GO" id="GO:0110051">
    <property type="term" value="P:metabolite repair"/>
    <property type="evidence" value="ECO:0007669"/>
    <property type="project" value="TreeGrafter"/>
</dbReference>
<keyword evidence="7 17" id="KW-0067">ATP-binding</keyword>
<comment type="catalytic activity">
    <reaction evidence="1 18 19">
        <text>(6R)-NADHX = (6S)-NADHX</text>
        <dbReference type="Rhea" id="RHEA:32215"/>
        <dbReference type="ChEBI" id="CHEBI:64074"/>
        <dbReference type="ChEBI" id="CHEBI:64075"/>
        <dbReference type="EC" id="5.1.99.6"/>
    </reaction>
</comment>
<comment type="subunit">
    <text evidence="17">Homotetramer.</text>
</comment>
<feature type="domain" description="YjeF N-terminal" evidence="22">
    <location>
        <begin position="22"/>
        <end position="219"/>
    </location>
</feature>
<dbReference type="GO" id="GO:0052856">
    <property type="term" value="F:NAD(P)HX epimerase activity"/>
    <property type="evidence" value="ECO:0007669"/>
    <property type="project" value="UniProtKB-UniRule"/>
</dbReference>
<feature type="binding site" evidence="18">
    <location>
        <position position="70"/>
    </location>
    <ligand>
        <name>K(+)</name>
        <dbReference type="ChEBI" id="CHEBI:29103"/>
    </ligand>
</feature>
<evidence type="ECO:0000256" key="17">
    <source>
        <dbReference type="HAMAP-Rule" id="MF_01965"/>
    </source>
</evidence>
<organism evidence="23 24">
    <name type="scientific">Hydrogenibacillus schlegelii</name>
    <name type="common">Bacillus schlegelii</name>
    <dbReference type="NCBI Taxonomy" id="1484"/>
    <lineage>
        <taxon>Bacteria</taxon>
        <taxon>Bacillati</taxon>
        <taxon>Bacillota</taxon>
        <taxon>Bacilli</taxon>
        <taxon>Bacillales</taxon>
        <taxon>Bacillales Family X. Incertae Sedis</taxon>
        <taxon>Hydrogenibacillus</taxon>
    </lineage>
</organism>
<dbReference type="InterPro" id="IPR036652">
    <property type="entry name" value="YjeF_N_dom_sf"/>
</dbReference>
<feature type="binding site" evidence="18">
    <location>
        <begin position="69"/>
        <end position="73"/>
    </location>
    <ligand>
        <name>(6S)-NADPHX</name>
        <dbReference type="ChEBI" id="CHEBI:64076"/>
    </ligand>
</feature>
<comment type="similarity">
    <text evidence="4 19">In the C-terminal section; belongs to the NnrD/CARKD family.</text>
</comment>
<keyword evidence="8 17" id="KW-0521">NADP</keyword>
<comment type="catalytic activity">
    <reaction evidence="16 17 19">
        <text>(6S)-NADPHX + ADP = AMP + phosphate + NADPH + H(+)</text>
        <dbReference type="Rhea" id="RHEA:32235"/>
        <dbReference type="ChEBI" id="CHEBI:15378"/>
        <dbReference type="ChEBI" id="CHEBI:43474"/>
        <dbReference type="ChEBI" id="CHEBI:57783"/>
        <dbReference type="ChEBI" id="CHEBI:64076"/>
        <dbReference type="ChEBI" id="CHEBI:456215"/>
        <dbReference type="ChEBI" id="CHEBI:456216"/>
        <dbReference type="EC" id="4.2.1.136"/>
    </reaction>
</comment>
<feature type="binding site" evidence="18">
    <location>
        <position position="178"/>
    </location>
    <ligand>
        <name>K(+)</name>
        <dbReference type="ChEBI" id="CHEBI:29103"/>
    </ligand>
</feature>
<evidence type="ECO:0000256" key="15">
    <source>
        <dbReference type="ARBA" id="ARBA00048238"/>
    </source>
</evidence>
<comment type="cofactor">
    <cofactor evidence="17">
        <name>Mg(2+)</name>
        <dbReference type="ChEBI" id="CHEBI:18420"/>
    </cofactor>
</comment>
<evidence type="ECO:0000256" key="16">
    <source>
        <dbReference type="ARBA" id="ARBA00049209"/>
    </source>
</evidence>
<dbReference type="Pfam" id="PF03853">
    <property type="entry name" value="YjeF_N"/>
    <property type="match status" value="1"/>
</dbReference>
<dbReference type="InterPro" id="IPR029056">
    <property type="entry name" value="Ribokinase-like"/>
</dbReference>
<dbReference type="SUPFAM" id="SSF64153">
    <property type="entry name" value="YjeF N-terminal domain-like"/>
    <property type="match status" value="1"/>
</dbReference>
<evidence type="ECO:0000256" key="9">
    <source>
        <dbReference type="ARBA" id="ARBA00022958"/>
    </source>
</evidence>
<evidence type="ECO:0000256" key="4">
    <source>
        <dbReference type="ARBA" id="ARBA00009524"/>
    </source>
</evidence>
<comment type="caution">
    <text evidence="23">The sequence shown here is derived from an EMBL/GenBank/DDBJ whole genome shotgun (WGS) entry which is preliminary data.</text>
</comment>
<evidence type="ECO:0000256" key="7">
    <source>
        <dbReference type="ARBA" id="ARBA00022840"/>
    </source>
</evidence>
<comment type="similarity">
    <text evidence="3 19">In the N-terminal section; belongs to the NnrE/AIBP family.</text>
</comment>
<keyword evidence="11 18" id="KW-0413">Isomerase</keyword>
<dbReference type="Proteomes" id="UP000244180">
    <property type="component" value="Unassembled WGS sequence"/>
</dbReference>
<comment type="catalytic activity">
    <reaction evidence="15 17 19">
        <text>(6S)-NADHX + ADP = AMP + phosphate + NADH + H(+)</text>
        <dbReference type="Rhea" id="RHEA:32223"/>
        <dbReference type="ChEBI" id="CHEBI:15378"/>
        <dbReference type="ChEBI" id="CHEBI:43474"/>
        <dbReference type="ChEBI" id="CHEBI:57945"/>
        <dbReference type="ChEBI" id="CHEBI:64074"/>
        <dbReference type="ChEBI" id="CHEBI:456215"/>
        <dbReference type="ChEBI" id="CHEBI:456216"/>
        <dbReference type="EC" id="4.2.1.136"/>
    </reaction>
</comment>
<comment type="catalytic activity">
    <reaction evidence="2 18 19">
        <text>(6R)-NADPHX = (6S)-NADPHX</text>
        <dbReference type="Rhea" id="RHEA:32227"/>
        <dbReference type="ChEBI" id="CHEBI:64076"/>
        <dbReference type="ChEBI" id="CHEBI:64077"/>
        <dbReference type="EC" id="5.1.99.6"/>
    </reaction>
</comment>
<comment type="similarity">
    <text evidence="17">Belongs to the NnrD/CARKD family.</text>
</comment>
<evidence type="ECO:0000259" key="21">
    <source>
        <dbReference type="PROSITE" id="PS51383"/>
    </source>
</evidence>
<dbReference type="GO" id="GO:0046496">
    <property type="term" value="P:nicotinamide nucleotide metabolic process"/>
    <property type="evidence" value="ECO:0007669"/>
    <property type="project" value="UniProtKB-UniRule"/>
</dbReference>
<feature type="binding site" evidence="17">
    <location>
        <position position="324"/>
    </location>
    <ligand>
        <name>(6S)-NADPHX</name>
        <dbReference type="ChEBI" id="CHEBI:64076"/>
    </ligand>
</feature>
<evidence type="ECO:0000256" key="18">
    <source>
        <dbReference type="HAMAP-Rule" id="MF_01966"/>
    </source>
</evidence>
<feature type="binding site" evidence="17">
    <location>
        <position position="487"/>
    </location>
    <ligand>
        <name>(6S)-NADPHX</name>
        <dbReference type="ChEBI" id="CHEBI:64076"/>
    </ligand>
</feature>
<feature type="domain" description="YjeF C-terminal" evidence="21">
    <location>
        <begin position="222"/>
        <end position="545"/>
    </location>
</feature>
<dbReference type="PROSITE" id="PS51383">
    <property type="entry name" value="YJEF_C_3"/>
    <property type="match status" value="1"/>
</dbReference>
<dbReference type="Pfam" id="PF01256">
    <property type="entry name" value="Carb_kinase"/>
    <property type="match status" value="1"/>
</dbReference>
<evidence type="ECO:0000256" key="6">
    <source>
        <dbReference type="ARBA" id="ARBA00022741"/>
    </source>
</evidence>
<dbReference type="PIRSF" id="PIRSF017184">
    <property type="entry name" value="Nnr"/>
    <property type="match status" value="1"/>
</dbReference>
<evidence type="ECO:0000256" key="8">
    <source>
        <dbReference type="ARBA" id="ARBA00022857"/>
    </source>
</evidence>
<comment type="function">
    <text evidence="17">Catalyzes the dehydration of the S-form of NAD(P)HX at the expense of ADP, which is converted to AMP. Together with NAD(P)HX epimerase, which catalyzes the epimerization of the S- and R-forms, the enzyme allows the repair of both epimers of NAD(P)HX, a damaged form of NAD(P)H that is a result of enzymatic or heat-dependent hydration.</text>
</comment>
<feature type="binding site" evidence="18">
    <location>
        <begin position="144"/>
        <end position="150"/>
    </location>
    <ligand>
        <name>(6S)-NADPHX</name>
        <dbReference type="ChEBI" id="CHEBI:64076"/>
    </ligand>
</feature>
<dbReference type="Gene3D" id="3.40.1190.20">
    <property type="match status" value="1"/>
</dbReference>
<keyword evidence="6 17" id="KW-0547">Nucleotide-binding</keyword>
<evidence type="ECO:0000313" key="24">
    <source>
        <dbReference type="Proteomes" id="UP000244180"/>
    </source>
</evidence>
<dbReference type="PANTHER" id="PTHR12592">
    <property type="entry name" value="ATP-DEPENDENT (S)-NAD(P)H-HYDRATE DEHYDRATASE FAMILY MEMBER"/>
    <property type="match status" value="1"/>
</dbReference>
<feature type="binding site" evidence="17">
    <location>
        <position position="486"/>
    </location>
    <ligand>
        <name>AMP</name>
        <dbReference type="ChEBI" id="CHEBI:456215"/>
    </ligand>
</feature>
<dbReference type="InterPro" id="IPR004443">
    <property type="entry name" value="YjeF_N_dom"/>
</dbReference>
<evidence type="ECO:0000256" key="19">
    <source>
        <dbReference type="PIRNR" id="PIRNR017184"/>
    </source>
</evidence>
<comment type="function">
    <text evidence="14 19">Bifunctional enzyme that catalyzes the epimerization of the S- and R-forms of NAD(P)HX and the dehydration of the S-form of NAD(P)HX at the expense of ADP, which is converted to AMP. This allows the repair of both epimers of NAD(P)HX, a damaged form of NAD(P)H that is a result of enzymatic or heat-dependent hydration.</text>
</comment>
<dbReference type="RefSeq" id="WP_273000161.1">
    <property type="nucleotide sequence ID" value="NZ_PEBV01000016.1"/>
</dbReference>
<evidence type="ECO:0000256" key="13">
    <source>
        <dbReference type="ARBA" id="ARBA00023268"/>
    </source>
</evidence>
<dbReference type="NCBIfam" id="TIGR00197">
    <property type="entry name" value="yjeF_nterm"/>
    <property type="match status" value="1"/>
</dbReference>